<dbReference type="InterPro" id="IPR005824">
    <property type="entry name" value="KOW"/>
</dbReference>
<feature type="domain" description="KOW" evidence="13">
    <location>
        <begin position="528"/>
        <end position="555"/>
    </location>
</feature>
<keyword evidence="3" id="KW-0597">Phosphoprotein</keyword>
<dbReference type="CDD" id="cd09888">
    <property type="entry name" value="NGN_Euk"/>
    <property type="match status" value="1"/>
</dbReference>
<dbReference type="Pfam" id="PF23287">
    <property type="entry name" value="KOW7_SPT5"/>
    <property type="match status" value="1"/>
</dbReference>
<dbReference type="Proteomes" id="UP000002313">
    <property type="component" value="Chromosome XI"/>
</dbReference>
<evidence type="ECO:0000313" key="15">
    <source>
        <dbReference type="Proteomes" id="UP000002313"/>
    </source>
</evidence>
<evidence type="ECO:0000256" key="10">
    <source>
        <dbReference type="ARBA" id="ARBA00029865"/>
    </source>
</evidence>
<keyword evidence="8" id="KW-0539">Nucleus</keyword>
<evidence type="ECO:0000256" key="5">
    <source>
        <dbReference type="ARBA" id="ARBA00023015"/>
    </source>
</evidence>
<evidence type="ECO:0000256" key="12">
    <source>
        <dbReference type="SAM" id="MobiDB-lite"/>
    </source>
</evidence>
<evidence type="ECO:0000256" key="7">
    <source>
        <dbReference type="ARBA" id="ARBA00023163"/>
    </source>
</evidence>
<dbReference type="GO" id="GO:0003729">
    <property type="term" value="F:mRNA binding"/>
    <property type="evidence" value="ECO:0007669"/>
    <property type="project" value="TreeGrafter"/>
</dbReference>
<dbReference type="EMBL" id="CP001952">
    <property type="protein sequence ID" value="ADM12682.1"/>
    <property type="molecule type" value="Genomic_DNA"/>
</dbReference>
<gene>
    <name evidence="14" type="ORF">Eint_111830</name>
</gene>
<evidence type="ECO:0000256" key="9">
    <source>
        <dbReference type="ARBA" id="ARBA00024691"/>
    </source>
</evidence>
<feature type="domain" description="KOW" evidence="13">
    <location>
        <begin position="266"/>
        <end position="293"/>
    </location>
</feature>
<protein>
    <recommendedName>
        <fullName evidence="10">Chromatin elongation factor SPT5</fullName>
    </recommendedName>
    <alternativeName>
        <fullName evidence="11">Chromatin elongation factor spt5</fullName>
    </alternativeName>
</protein>
<dbReference type="Pfam" id="PF23290">
    <property type="entry name" value="KOW5_SPT5"/>
    <property type="match status" value="1"/>
</dbReference>
<evidence type="ECO:0000256" key="4">
    <source>
        <dbReference type="ARBA" id="ARBA00022737"/>
    </source>
</evidence>
<reference evidence="14 15" key="2">
    <citation type="journal article" date="2012" name="Proc. Natl. Acad. Sci. U.S.A.">
        <title>Gain and loss of multiple functionally related, horizontally transferred genes in the reduced genomes of two microsporidian parasites.</title>
        <authorList>
            <person name="Pombert J.-F."/>
            <person name="Selman M."/>
            <person name="Burki F."/>
            <person name="Bardell F.T."/>
            <person name="Farinelli L."/>
            <person name="Solter L.F."/>
            <person name="Whitman D.W."/>
            <person name="Weiss L.M."/>
            <person name="Corradi N."/>
            <person name="Keeling P.J."/>
        </authorList>
    </citation>
    <scope>NUCLEOTIDE SEQUENCE [LARGE SCALE GENOMIC DNA]</scope>
    <source>
        <strain evidence="14 15">ATCC 50506</strain>
    </source>
</reference>
<dbReference type="InterPro" id="IPR041973">
    <property type="entry name" value="KOW_Spt5_1"/>
</dbReference>
<dbReference type="CDD" id="cd06081">
    <property type="entry name" value="KOW_Spt5_1"/>
    <property type="match status" value="1"/>
</dbReference>
<dbReference type="InterPro" id="IPR014722">
    <property type="entry name" value="Rib_uL2_dom2"/>
</dbReference>
<keyword evidence="6" id="KW-0010">Activator</keyword>
<dbReference type="GO" id="GO:0006357">
    <property type="term" value="P:regulation of transcription by RNA polymerase II"/>
    <property type="evidence" value="ECO:0007669"/>
    <property type="project" value="InterPro"/>
</dbReference>
<dbReference type="InterPro" id="IPR005100">
    <property type="entry name" value="NGN-domain"/>
</dbReference>
<evidence type="ECO:0000256" key="11">
    <source>
        <dbReference type="ARBA" id="ARBA00031006"/>
    </source>
</evidence>
<evidence type="ECO:0000256" key="8">
    <source>
        <dbReference type="ARBA" id="ARBA00023242"/>
    </source>
</evidence>
<dbReference type="InterPro" id="IPR036735">
    <property type="entry name" value="NGN_dom_sf"/>
</dbReference>
<dbReference type="GeneID" id="9699751"/>
<dbReference type="InterPro" id="IPR057934">
    <property type="entry name" value="KOW_Spt5_7"/>
</dbReference>
<dbReference type="SMART" id="SM00739">
    <property type="entry name" value="KOW"/>
    <property type="match status" value="5"/>
</dbReference>
<evidence type="ECO:0000256" key="1">
    <source>
        <dbReference type="ARBA" id="ARBA00004123"/>
    </source>
</evidence>
<dbReference type="OrthoDB" id="28901at2759"/>
<dbReference type="PANTHER" id="PTHR11125">
    <property type="entry name" value="SUPPRESSOR OF TY 5"/>
    <property type="match status" value="1"/>
</dbReference>
<dbReference type="InterPro" id="IPR041978">
    <property type="entry name" value="KOW_Spt5_5"/>
</dbReference>
<dbReference type="PANTHER" id="PTHR11125:SF7">
    <property type="entry name" value="TRANSCRIPTION ELONGATION FACTOR SPT5"/>
    <property type="match status" value="1"/>
</dbReference>
<dbReference type="Gene3D" id="3.30.70.940">
    <property type="entry name" value="NusG, N-terminal domain"/>
    <property type="match status" value="1"/>
</dbReference>
<dbReference type="InterPro" id="IPR039385">
    <property type="entry name" value="NGN_Euk"/>
</dbReference>
<sequence>MAKRPGSKYISIEASEEDSELSHEDLDEVQESVVPRRDWTKLTKELEEKYGSIPEDEEIDEEEEETVEHGIKQANLVPRNTSPRLFIVRVKRGSEREILMKIVENDPKNIFSIVCKDGLKGYLYVEAFQKQHIIDALESLRGVSRNRVSVVPPKEMIEAMTYHEQKICGEWGRIRKGKYKNDLVKIIEYDEEMVRIRAVPRIDGEKKLFNPDNFKSGSVIKSRGYYVYKRDTYVDGFLEKDVLKSSVDFDVEPTFEELEEFQQICPISVGDKVRVTRGELIGVKGIVRSINGSIAVVEGKDGKFEIQSTGLVKNFDVGEMVSYKGENGVVVKIDKKSCIIAIRDFTEELKVNIDDLKGPVTASPKKERPSGIERKKVRRDPLINKEVQILSGEYKGHSGIVKEVDRSICRIQLNSNMKFVLVEKDHIITPSREISSRPLRYNESIVSRTPGYKTPGYRTPGYKTPGYKTPSIYASEDVGMDWLGEENNPYRGTLIRVSEKELILEDYKDALFITKEKTFSFSEVSFVQPQKNDLVCVLDGEKKGTCGILIAINGDFGVVRSTKGPVVHLPMDQLSRKIY</sequence>
<feature type="compositionally biased region" description="Acidic residues" evidence="12">
    <location>
        <begin position="14"/>
        <end position="29"/>
    </location>
</feature>
<dbReference type="Gene3D" id="2.30.30.30">
    <property type="match status" value="2"/>
</dbReference>
<name>E0SA60_ENCIT</name>
<feature type="domain" description="KOW" evidence="13">
    <location>
        <begin position="165"/>
        <end position="192"/>
    </location>
</feature>
<evidence type="ECO:0000256" key="3">
    <source>
        <dbReference type="ARBA" id="ARBA00022553"/>
    </source>
</evidence>
<dbReference type="GO" id="GO:0032044">
    <property type="term" value="C:DSIF complex"/>
    <property type="evidence" value="ECO:0007669"/>
    <property type="project" value="TreeGrafter"/>
</dbReference>
<reference evidence="14 15" key="1">
    <citation type="journal article" date="2010" name="Nat. Commun.">
        <title>The complete sequence of the smallest known nuclear genome from the microsporidian Encephalitozoon intestinalis.</title>
        <authorList>
            <person name="Corradi N."/>
            <person name="Pombert J.-F."/>
            <person name="Farinelli L."/>
            <person name="Didier E.S."/>
            <person name="Keeling P.J."/>
        </authorList>
    </citation>
    <scope>NUCLEOTIDE SEQUENCE [LARGE SCALE GENOMIC DNA]</scope>
    <source>
        <strain evidence="14 15">ATCC 50506</strain>
    </source>
</reference>
<comment type="function">
    <text evidence="9">The SPT4-SPT5 complex mediates both activation and inhibition of transcription elongation, and plays a role in pre-mRNA processing. This complex seems to be important for the stability of the RNA polymerase II elongation machinery on the chromatin template but not for the inherent ability of this machinery to translocate down the gene.</text>
</comment>
<accession>E0SA60</accession>
<evidence type="ECO:0000313" key="14">
    <source>
        <dbReference type="EMBL" id="ADM12682.1"/>
    </source>
</evidence>
<dbReference type="GO" id="GO:0032784">
    <property type="term" value="P:regulation of DNA-templated transcription elongation"/>
    <property type="evidence" value="ECO:0007669"/>
    <property type="project" value="InterPro"/>
</dbReference>
<dbReference type="CDD" id="cd06085">
    <property type="entry name" value="KOW_Spt5_5"/>
    <property type="match status" value="1"/>
</dbReference>
<feature type="domain" description="KOW" evidence="13">
    <location>
        <begin position="314"/>
        <end position="336"/>
    </location>
</feature>
<feature type="domain" description="KOW" evidence="13">
    <location>
        <begin position="380"/>
        <end position="407"/>
    </location>
</feature>
<evidence type="ECO:0000256" key="6">
    <source>
        <dbReference type="ARBA" id="ARBA00023159"/>
    </source>
</evidence>
<dbReference type="VEuPathDB" id="MicrosporidiaDB:Eint_111830"/>
<keyword evidence="7" id="KW-0804">Transcription</keyword>
<dbReference type="RefSeq" id="XP_003074042.1">
    <property type="nucleotide sequence ID" value="XM_003073996.1"/>
</dbReference>
<organism evidence="14 15">
    <name type="scientific">Encephalitozoon intestinalis (strain ATCC 50506)</name>
    <name type="common">Microsporidian parasite</name>
    <name type="synonym">Septata intestinalis</name>
    <dbReference type="NCBI Taxonomy" id="876142"/>
    <lineage>
        <taxon>Eukaryota</taxon>
        <taxon>Fungi</taxon>
        <taxon>Fungi incertae sedis</taxon>
        <taxon>Microsporidia</taxon>
        <taxon>Unikaryonidae</taxon>
        <taxon>Encephalitozoon</taxon>
    </lineage>
</organism>
<evidence type="ECO:0000259" key="13">
    <source>
        <dbReference type="SMART" id="SM00739"/>
    </source>
</evidence>
<keyword evidence="14" id="KW-0648">Protein biosynthesis</keyword>
<comment type="subcellular location">
    <subcellularLocation>
        <location evidence="1">Nucleus</location>
    </subcellularLocation>
</comment>
<dbReference type="Pfam" id="PF03439">
    <property type="entry name" value="Spt5-NGN"/>
    <property type="match status" value="1"/>
</dbReference>
<keyword evidence="14" id="KW-0251">Elongation factor</keyword>
<dbReference type="InterPro" id="IPR039659">
    <property type="entry name" value="SPT5"/>
</dbReference>
<keyword evidence="15" id="KW-1185">Reference proteome</keyword>
<dbReference type="AlphaFoldDB" id="E0SA60"/>
<evidence type="ECO:0000256" key="2">
    <source>
        <dbReference type="ARBA" id="ARBA00022491"/>
    </source>
</evidence>
<dbReference type="GO" id="GO:0003746">
    <property type="term" value="F:translation elongation factor activity"/>
    <property type="evidence" value="ECO:0007669"/>
    <property type="project" value="UniProtKB-KW"/>
</dbReference>
<keyword evidence="2" id="KW-0678">Repressor</keyword>
<proteinExistence type="predicted"/>
<keyword evidence="5" id="KW-0805">Transcription regulation</keyword>
<dbReference type="KEGG" id="ein:Eint_111830"/>
<feature type="region of interest" description="Disordered" evidence="12">
    <location>
        <begin position="1"/>
        <end position="29"/>
    </location>
</feature>
<dbReference type="HOGENOM" id="CLU_034563_0_0_1"/>
<dbReference type="GO" id="GO:0006368">
    <property type="term" value="P:transcription elongation by RNA polymerase II"/>
    <property type="evidence" value="ECO:0007669"/>
    <property type="project" value="TreeGrafter"/>
</dbReference>
<keyword evidence="4" id="KW-0677">Repeat</keyword>